<protein>
    <submittedName>
        <fullName evidence="1">Uncharacterized protein</fullName>
    </submittedName>
</protein>
<accession>A0ACC5ZDP0</accession>
<sequence>MPYSGKPISGGRRNFKGCMESINYNGENITDLARRKKVDTSSFRNLTFSCVESHTFPVSFNGTSFLQLPGRREQNMVSVSFQFRTWNPDGLLLFSALADGMLELMLKDGKVAAHISITQQKNSRVDMMSGTDVPLLRHSFGLHHHAFMWKSVAYYSIIFPI</sequence>
<evidence type="ECO:0000313" key="2">
    <source>
        <dbReference type="Proteomes" id="UP000830395"/>
    </source>
</evidence>
<evidence type="ECO:0000313" key="1">
    <source>
        <dbReference type="EMBL" id="MCJ8745760.1"/>
    </source>
</evidence>
<gene>
    <name evidence="1" type="ORF">PDJAM_G00134070</name>
</gene>
<reference evidence="1" key="1">
    <citation type="submission" date="2020-02" db="EMBL/GenBank/DDBJ databases">
        <title>Genome sequencing of the panga catfish, Pangasius djambal.</title>
        <authorList>
            <person name="Wen M."/>
            <person name="Zahm M."/>
            <person name="Roques C."/>
            <person name="Cabau C."/>
            <person name="Klopp C."/>
            <person name="Donnadieu C."/>
            <person name="Jouanno E."/>
            <person name="Avarre J.-C."/>
            <person name="Campet M."/>
            <person name="Ha T."/>
            <person name="Dugue R."/>
            <person name="Lampietro C."/>
            <person name="Louis A."/>
            <person name="Herpin A."/>
            <person name="Echchiki A."/>
            <person name="Berthelot C."/>
            <person name="Parey E."/>
            <person name="Roest-Crollius H."/>
            <person name="Braasch I."/>
            <person name="Postlethwait J.H."/>
            <person name="Bobe J."/>
            <person name="Montfort J."/>
            <person name="Bouchez O."/>
            <person name="Begum T."/>
            <person name="Schartl M."/>
            <person name="Gustiano R."/>
            <person name="Guiguen Y."/>
        </authorList>
    </citation>
    <scope>NUCLEOTIDE SEQUENCE</scope>
    <source>
        <strain evidence="1">Pdj_M5554</strain>
    </source>
</reference>
<name>A0ACC5ZDP0_9TELE</name>
<proteinExistence type="predicted"/>
<organism evidence="1 2">
    <name type="scientific">Pangasius djambal</name>
    <dbReference type="NCBI Taxonomy" id="1691987"/>
    <lineage>
        <taxon>Eukaryota</taxon>
        <taxon>Metazoa</taxon>
        <taxon>Chordata</taxon>
        <taxon>Craniata</taxon>
        <taxon>Vertebrata</taxon>
        <taxon>Euteleostomi</taxon>
        <taxon>Actinopterygii</taxon>
        <taxon>Neopterygii</taxon>
        <taxon>Teleostei</taxon>
        <taxon>Ostariophysi</taxon>
        <taxon>Siluriformes</taxon>
        <taxon>Pangasiidae</taxon>
        <taxon>Pangasius</taxon>
    </lineage>
</organism>
<keyword evidence="2" id="KW-1185">Reference proteome</keyword>
<dbReference type="Proteomes" id="UP000830395">
    <property type="component" value="Chromosome 22"/>
</dbReference>
<comment type="caution">
    <text evidence="1">The sequence shown here is derived from an EMBL/GenBank/DDBJ whole genome shotgun (WGS) entry which is preliminary data.</text>
</comment>
<dbReference type="EMBL" id="CM040996">
    <property type="protein sequence ID" value="MCJ8745760.1"/>
    <property type="molecule type" value="Genomic_DNA"/>
</dbReference>